<evidence type="ECO:0000259" key="4">
    <source>
        <dbReference type="PROSITE" id="PS50075"/>
    </source>
</evidence>
<feature type="domain" description="Carrier" evidence="4">
    <location>
        <begin position="2"/>
        <end position="80"/>
    </location>
</feature>
<dbReference type="PANTHER" id="PTHR20863">
    <property type="entry name" value="ACYL CARRIER PROTEIN"/>
    <property type="match status" value="1"/>
</dbReference>
<dbReference type="GO" id="GO:0000036">
    <property type="term" value="F:acyl carrier activity"/>
    <property type="evidence" value="ECO:0007669"/>
    <property type="project" value="UniProtKB-UniRule"/>
</dbReference>
<dbReference type="RefSeq" id="WP_054339728.1">
    <property type="nucleotide sequence ID" value="NZ_FTOE01000001.1"/>
</dbReference>
<keyword evidence="2 3" id="KW-0597">Phosphoprotein</keyword>
<dbReference type="InterPro" id="IPR003231">
    <property type="entry name" value="ACP"/>
</dbReference>
<sequence>MKTQEEIYQKIASILEELFEVDPQKITPEANLYQDLDIDSIDAVDLVVELKKVTGKKIQPEDFKAVRSVQDVVIEVQKLISND</sequence>
<dbReference type="GO" id="GO:0005829">
    <property type="term" value="C:cytosol"/>
    <property type="evidence" value="ECO:0007669"/>
    <property type="project" value="TreeGrafter"/>
</dbReference>
<keyword evidence="3" id="KW-0443">Lipid metabolism</keyword>
<accession>A0A1N7IT49</accession>
<keyword evidence="3" id="KW-0963">Cytoplasm</keyword>
<dbReference type="InterPro" id="IPR009081">
    <property type="entry name" value="PP-bd_ACP"/>
</dbReference>
<keyword evidence="1 3" id="KW-0596">Phosphopantetheine</keyword>
<dbReference type="GO" id="GO:0016020">
    <property type="term" value="C:membrane"/>
    <property type="evidence" value="ECO:0007669"/>
    <property type="project" value="GOC"/>
</dbReference>
<keyword evidence="3" id="KW-0444">Lipid biosynthesis</keyword>
<comment type="PTM">
    <text evidence="3">4'-phosphopantetheine is transferred from CoA to a specific serine of apo-ACP by AcpS. This modification is essential for activity because fatty acids are bound in thioester linkage to the sulfhydryl of the prosthetic group.</text>
</comment>
<dbReference type="GO" id="GO:0009245">
    <property type="term" value="P:lipid A biosynthetic process"/>
    <property type="evidence" value="ECO:0007669"/>
    <property type="project" value="TreeGrafter"/>
</dbReference>
<evidence type="ECO:0000256" key="3">
    <source>
        <dbReference type="HAMAP-Rule" id="MF_01217"/>
    </source>
</evidence>
<evidence type="ECO:0000256" key="2">
    <source>
        <dbReference type="ARBA" id="ARBA00022553"/>
    </source>
</evidence>
<evidence type="ECO:0000313" key="6">
    <source>
        <dbReference type="Proteomes" id="UP000185999"/>
    </source>
</evidence>
<keyword evidence="6" id="KW-1185">Reference proteome</keyword>
<evidence type="ECO:0000256" key="1">
    <source>
        <dbReference type="ARBA" id="ARBA00022450"/>
    </source>
</evidence>
<protein>
    <recommendedName>
        <fullName evidence="3">Acyl carrier protein</fullName>
        <shortName evidence="3">ACP</shortName>
    </recommendedName>
</protein>
<dbReference type="Gene3D" id="1.10.1200.10">
    <property type="entry name" value="ACP-like"/>
    <property type="match status" value="1"/>
</dbReference>
<comment type="function">
    <text evidence="3">Carrier of the growing fatty acid chain in fatty acid biosynthesis.</text>
</comment>
<dbReference type="SUPFAM" id="SSF47336">
    <property type="entry name" value="ACP-like"/>
    <property type="match status" value="1"/>
</dbReference>
<dbReference type="NCBIfam" id="NF003757">
    <property type="entry name" value="PRK05350.1"/>
    <property type="match status" value="1"/>
</dbReference>
<evidence type="ECO:0000313" key="5">
    <source>
        <dbReference type="EMBL" id="SIS40279.1"/>
    </source>
</evidence>
<dbReference type="HAMAP" id="MF_01217">
    <property type="entry name" value="Acyl_carrier"/>
    <property type="match status" value="1"/>
</dbReference>
<dbReference type="OrthoDB" id="3392378at2"/>
<feature type="modified residue" description="O-(pantetheine 4'-phosphoryl)serine" evidence="3">
    <location>
        <position position="40"/>
    </location>
</feature>
<dbReference type="Proteomes" id="UP000185999">
    <property type="component" value="Unassembled WGS sequence"/>
</dbReference>
<comment type="pathway">
    <text evidence="3">Lipid metabolism; fatty acid biosynthesis.</text>
</comment>
<gene>
    <name evidence="3" type="primary">acpP</name>
    <name evidence="5" type="ORF">SAMN05421760_10196</name>
</gene>
<name>A0A1N7IT49_9GAMM</name>
<keyword evidence="3" id="KW-0276">Fatty acid metabolism</keyword>
<comment type="subcellular location">
    <subcellularLocation>
        <location evidence="3">Cytoplasm</location>
    </subcellularLocation>
</comment>
<comment type="similarity">
    <text evidence="3">Belongs to the acyl carrier protein (ACP) family.</text>
</comment>
<dbReference type="PROSITE" id="PS50075">
    <property type="entry name" value="CARRIER"/>
    <property type="match status" value="1"/>
</dbReference>
<dbReference type="AlphaFoldDB" id="A0A1N7IT49"/>
<dbReference type="EMBL" id="FTOE01000001">
    <property type="protein sequence ID" value="SIS40279.1"/>
    <property type="molecule type" value="Genomic_DNA"/>
</dbReference>
<keyword evidence="3" id="KW-0275">Fatty acid biosynthesis</keyword>
<dbReference type="PANTHER" id="PTHR20863:SF69">
    <property type="entry name" value="ACYL CARRIER PROTEIN"/>
    <property type="match status" value="1"/>
</dbReference>
<organism evidence="5 6">
    <name type="scientific">Neptunomonas antarctica</name>
    <dbReference type="NCBI Taxonomy" id="619304"/>
    <lineage>
        <taxon>Bacteria</taxon>
        <taxon>Pseudomonadati</taxon>
        <taxon>Pseudomonadota</taxon>
        <taxon>Gammaproteobacteria</taxon>
        <taxon>Oceanospirillales</taxon>
        <taxon>Oceanospirillaceae</taxon>
        <taxon>Neptunomonas</taxon>
    </lineage>
</organism>
<dbReference type="InterPro" id="IPR036736">
    <property type="entry name" value="ACP-like_sf"/>
</dbReference>
<dbReference type="STRING" id="619304.SAMN05421760_10196"/>
<dbReference type="UniPathway" id="UPA00094"/>
<dbReference type="GO" id="GO:0000035">
    <property type="term" value="F:acyl binding"/>
    <property type="evidence" value="ECO:0007669"/>
    <property type="project" value="TreeGrafter"/>
</dbReference>
<dbReference type="Pfam" id="PF00550">
    <property type="entry name" value="PP-binding"/>
    <property type="match status" value="1"/>
</dbReference>
<reference evidence="6" key="1">
    <citation type="submission" date="2017-01" db="EMBL/GenBank/DDBJ databases">
        <authorList>
            <person name="Varghese N."/>
            <person name="Submissions S."/>
        </authorList>
    </citation>
    <scope>NUCLEOTIDE SEQUENCE [LARGE SCALE GENOMIC DNA]</scope>
    <source>
        <strain evidence="6">DSM 22306</strain>
    </source>
</reference>
<proteinExistence type="inferred from homology"/>